<name>K2R9E7_MACPH</name>
<gene>
    <name evidence="1" type="ORF">MPH_03622</name>
</gene>
<sequence length="215" mass="24380">MKVEPSETSGKWAEKADGPQFDISCRTRSLVSFSRLSPTPILTERHMNRWEVQRFVHSVIKARHNPSDYLSHFCAIDKKLDDLRDRMADQVRDDLDSAGTVNFTSRTVSLNCLYHLCITYLNSSLVPVLSCSARTPDISQKMLRSAAEQAWEHSGVITRAVECCVMRKATISKLWPIVGYSAYVGATIQLRFFLALGVLNGEHLERTKVHLRLLK</sequence>
<evidence type="ECO:0000313" key="1">
    <source>
        <dbReference type="EMBL" id="EKG19101.1"/>
    </source>
</evidence>
<organism evidence="1 2">
    <name type="scientific">Macrophomina phaseolina (strain MS6)</name>
    <name type="common">Charcoal rot fungus</name>
    <dbReference type="NCBI Taxonomy" id="1126212"/>
    <lineage>
        <taxon>Eukaryota</taxon>
        <taxon>Fungi</taxon>
        <taxon>Dikarya</taxon>
        <taxon>Ascomycota</taxon>
        <taxon>Pezizomycotina</taxon>
        <taxon>Dothideomycetes</taxon>
        <taxon>Dothideomycetes incertae sedis</taxon>
        <taxon>Botryosphaeriales</taxon>
        <taxon>Botryosphaeriaceae</taxon>
        <taxon>Macrophomina</taxon>
    </lineage>
</organism>
<dbReference type="OrthoDB" id="309640at2759"/>
<protein>
    <submittedName>
        <fullName evidence="1">Uncharacterized protein</fullName>
    </submittedName>
</protein>
<dbReference type="VEuPathDB" id="FungiDB:MPH_03622"/>
<reference evidence="1 2" key="1">
    <citation type="journal article" date="2012" name="BMC Genomics">
        <title>Tools to kill: Genome of one of the most destructive plant pathogenic fungi Macrophomina phaseolina.</title>
        <authorList>
            <person name="Islam M.S."/>
            <person name="Haque M.S."/>
            <person name="Islam M.M."/>
            <person name="Emdad E.M."/>
            <person name="Halim A."/>
            <person name="Hossen Q.M.M."/>
            <person name="Hossain M.Z."/>
            <person name="Ahmed B."/>
            <person name="Rahim S."/>
            <person name="Rahman M.S."/>
            <person name="Alam M.M."/>
            <person name="Hou S."/>
            <person name="Wan X."/>
            <person name="Saito J.A."/>
            <person name="Alam M."/>
        </authorList>
    </citation>
    <scope>NUCLEOTIDE SEQUENCE [LARGE SCALE GENOMIC DNA]</scope>
    <source>
        <strain evidence="1 2">MS6</strain>
    </source>
</reference>
<dbReference type="InParanoid" id="K2R9E7"/>
<comment type="caution">
    <text evidence="1">The sequence shown here is derived from an EMBL/GenBank/DDBJ whole genome shotgun (WGS) entry which is preliminary data.</text>
</comment>
<proteinExistence type="predicted"/>
<dbReference type="EMBL" id="AHHD01000166">
    <property type="protein sequence ID" value="EKG19101.1"/>
    <property type="molecule type" value="Genomic_DNA"/>
</dbReference>
<dbReference type="Proteomes" id="UP000007129">
    <property type="component" value="Unassembled WGS sequence"/>
</dbReference>
<dbReference type="STRING" id="1126212.K2R9E7"/>
<evidence type="ECO:0000313" key="2">
    <source>
        <dbReference type="Proteomes" id="UP000007129"/>
    </source>
</evidence>
<accession>K2R9E7</accession>
<dbReference type="AlphaFoldDB" id="K2R9E7"/>
<dbReference type="HOGENOM" id="CLU_1283453_0_0_1"/>